<proteinExistence type="predicted"/>
<evidence type="ECO:0000313" key="8">
    <source>
        <dbReference type="EMBL" id="CAK9250670.1"/>
    </source>
</evidence>
<feature type="non-terminal residue" evidence="7">
    <location>
        <position position="1"/>
    </location>
</feature>
<comment type="subcellular location">
    <subcellularLocation>
        <location evidence="1">Membrane</location>
        <topology evidence="1">Single-pass type II membrane protein</topology>
    </subcellularLocation>
</comment>
<comment type="caution">
    <text evidence="7">The sequence shown here is derived from an EMBL/GenBank/DDBJ whole genome shotgun (WGS) entry which is preliminary data.</text>
</comment>
<keyword evidence="6" id="KW-0325">Glycoprotein</keyword>
<protein>
    <submittedName>
        <fullName evidence="7">Uncharacterized protein</fullName>
    </submittedName>
</protein>
<evidence type="ECO:0000313" key="7">
    <source>
        <dbReference type="EMBL" id="CAK9250019.1"/>
    </source>
</evidence>
<dbReference type="EMBL" id="CAXAQS010000216">
    <property type="protein sequence ID" value="CAK9250670.1"/>
    <property type="molecule type" value="Genomic_DNA"/>
</dbReference>
<gene>
    <name evidence="7" type="ORF">CSSPJE1EN1_LOCUS25397</name>
    <name evidence="8" type="ORF">CSSPJE1EN1_LOCUS26048</name>
</gene>
<dbReference type="InterPro" id="IPR051292">
    <property type="entry name" value="Xyl/GlcA_transferase"/>
</dbReference>
<feature type="non-terminal residue" evidence="7">
    <location>
        <position position="178"/>
    </location>
</feature>
<evidence type="ECO:0000256" key="6">
    <source>
        <dbReference type="ARBA" id="ARBA00023180"/>
    </source>
</evidence>
<keyword evidence="4" id="KW-1133">Transmembrane helix</keyword>
<keyword evidence="2" id="KW-0812">Transmembrane</keyword>
<dbReference type="PANTHER" id="PTHR12270:SF25">
    <property type="entry name" value="GLYCOSYLTRANSFERASE-LIKE PROTEIN LARGE"/>
    <property type="match status" value="1"/>
</dbReference>
<evidence type="ECO:0000256" key="4">
    <source>
        <dbReference type="ARBA" id="ARBA00022989"/>
    </source>
</evidence>
<dbReference type="PANTHER" id="PTHR12270">
    <property type="entry name" value="GLYCOSYLTRANSFERASE-RELATED"/>
    <property type="match status" value="1"/>
</dbReference>
<dbReference type="Proteomes" id="UP001497444">
    <property type="component" value="Unassembled WGS sequence"/>
</dbReference>
<keyword evidence="3" id="KW-0735">Signal-anchor</keyword>
<evidence type="ECO:0000256" key="1">
    <source>
        <dbReference type="ARBA" id="ARBA00004606"/>
    </source>
</evidence>
<keyword evidence="9" id="KW-1185">Reference proteome</keyword>
<sequence length="178" mass="21139">FIPNIGLFEHIAYFIKTLSMSTSRRALVVPAFESKQKDFVFPASKEELLLMTQNNMISIFHYESWPKGQEATNYDMWAKTSQPYTVEWEPSYEPFIIVRKDVPKFDRRFVGYGWDKVSHIMEMAASDYEFVILPHDFIIHLPHEKSTDDQLFRNSKEFQSCFESERNNFLNDLKQRFG</sequence>
<reference evidence="7" key="1">
    <citation type="submission" date="2024-02" db="EMBL/GenBank/DDBJ databases">
        <authorList>
            <consortium name="ELIXIR-Norway"/>
            <consortium name="Elixir Norway"/>
        </authorList>
    </citation>
    <scope>NUCLEOTIDE SEQUENCE</scope>
</reference>
<accession>A0ABP0V6J5</accession>
<dbReference type="EMBL" id="CAXAQS010000083">
    <property type="protein sequence ID" value="CAK9250019.1"/>
    <property type="molecule type" value="Genomic_DNA"/>
</dbReference>
<evidence type="ECO:0000313" key="9">
    <source>
        <dbReference type="Proteomes" id="UP001497444"/>
    </source>
</evidence>
<keyword evidence="5" id="KW-0472">Membrane</keyword>
<dbReference type="Pfam" id="PF13896">
    <property type="entry name" value="Glyco_transf_49"/>
    <property type="match status" value="1"/>
</dbReference>
<evidence type="ECO:0000256" key="3">
    <source>
        <dbReference type="ARBA" id="ARBA00022968"/>
    </source>
</evidence>
<evidence type="ECO:0000256" key="2">
    <source>
        <dbReference type="ARBA" id="ARBA00022692"/>
    </source>
</evidence>
<name>A0ABP0V6J5_9BRYO</name>
<evidence type="ECO:0000256" key="5">
    <source>
        <dbReference type="ARBA" id="ARBA00023136"/>
    </source>
</evidence>
<organism evidence="7 9">
    <name type="scientific">Sphagnum jensenii</name>
    <dbReference type="NCBI Taxonomy" id="128206"/>
    <lineage>
        <taxon>Eukaryota</taxon>
        <taxon>Viridiplantae</taxon>
        <taxon>Streptophyta</taxon>
        <taxon>Embryophyta</taxon>
        <taxon>Bryophyta</taxon>
        <taxon>Sphagnophytina</taxon>
        <taxon>Sphagnopsida</taxon>
        <taxon>Sphagnales</taxon>
        <taxon>Sphagnaceae</taxon>
        <taxon>Sphagnum</taxon>
    </lineage>
</organism>